<dbReference type="NCBIfam" id="TIGR03423">
    <property type="entry name" value="pbp2_mrdA"/>
    <property type="match status" value="1"/>
</dbReference>
<sequence>MNPVLGNNAPGRDLRMRYMWLGLVMLSGIGALALQLYRLQVIRYDEYTARSVANFVKETRILADRGMIKDATGQLLVQNRPSFDVFVTPAFCQRCDVEVLPRLGQRLGWDETALKKAADDVKAGRAKAPFRPVPMRVDLSRDELDVLSAQGRDMPGVDVVVVPHRAYRAGTVLSHVLGYMNEISDRELERQAEDGNDKRPYQQGDFIGREGIEHSFESTLRGVDGVRREVVDARGQRLPHLQHLIDQEEVTPHPGNNLVLSIDMRLQAVAENAFPGVAGAVVAIDVRTGFIKAMVSRPAFDPNVLTGRVTAAQMQALAKDPLQPMLFRPTAQHYSPGSTFKVITTLAALRSGQFHAHSTTLCGGGYRLGSRVWRCSLDRGHGPVDAKVALQKSCNTWFFKVADTLGLDPIAEVGQEFGLGQPTGIGVVGETPGIMPTEAYYERHHKGDGGYNQGSALNGSVGQGDDNATPLQMALVYAAIANGGKVWVPQLVQSVEDSAGRVIRTFPPKLARTVEMKPEHRKVLVDGLVAVVNEPGGTAYRTRLEDVVIAGKTGTAQVARIGAVRLKTHQMDYWTRHHAWFASFAPADAPELAIVVLNEHGGQGGMDAAPAAQAIYRKYFDMKKEAPRAADPADDP</sequence>
<protein>
    <submittedName>
        <fullName evidence="17">Penicillin-binding protein 2</fullName>
    </submittedName>
</protein>
<dbReference type="OrthoDB" id="9766847at2"/>
<comment type="subcellular location">
    <subcellularLocation>
        <location evidence="2">Cell membrane</location>
    </subcellularLocation>
    <subcellularLocation>
        <location evidence="1">Membrane</location>
        <topology evidence="1">Single-pass membrane protein</topology>
    </subcellularLocation>
</comment>
<dbReference type="InterPro" id="IPR050515">
    <property type="entry name" value="Beta-lactam/transpept"/>
</dbReference>
<dbReference type="GO" id="GO:0009252">
    <property type="term" value="P:peptidoglycan biosynthetic process"/>
    <property type="evidence" value="ECO:0007669"/>
    <property type="project" value="UniProtKB-KW"/>
</dbReference>
<dbReference type="AlphaFoldDB" id="A0A3A8QIM9"/>
<dbReference type="InterPro" id="IPR036138">
    <property type="entry name" value="PBP_dimer_sf"/>
</dbReference>
<dbReference type="InterPro" id="IPR005311">
    <property type="entry name" value="PBP_dimer"/>
</dbReference>
<keyword evidence="11 14" id="KW-1133">Transmembrane helix</keyword>
<comment type="caution">
    <text evidence="17">The sequence shown here is derived from an EMBL/GenBank/DDBJ whole genome shotgun (WGS) entry which is preliminary data.</text>
</comment>
<dbReference type="GO" id="GO:0008658">
    <property type="term" value="F:penicillin binding"/>
    <property type="evidence" value="ECO:0007669"/>
    <property type="project" value="InterPro"/>
</dbReference>
<feature type="transmembrane region" description="Helical" evidence="14">
    <location>
        <begin position="18"/>
        <end position="37"/>
    </location>
</feature>
<feature type="domain" description="Penicillin-binding protein dimerisation" evidence="16">
    <location>
        <begin position="61"/>
        <end position="239"/>
    </location>
</feature>
<keyword evidence="18" id="KW-1185">Reference proteome</keyword>
<dbReference type="EMBL" id="RAWK01000070">
    <property type="protein sequence ID" value="RKH67581.1"/>
    <property type="molecule type" value="Genomic_DNA"/>
</dbReference>
<dbReference type="GO" id="GO:0009002">
    <property type="term" value="F:serine-type D-Ala-D-Ala carboxypeptidase activity"/>
    <property type="evidence" value="ECO:0007669"/>
    <property type="project" value="InterPro"/>
</dbReference>
<dbReference type="PANTHER" id="PTHR30627">
    <property type="entry name" value="PEPTIDOGLYCAN D,D-TRANSPEPTIDASE"/>
    <property type="match status" value="1"/>
</dbReference>
<gene>
    <name evidence="17" type="primary">mrdA</name>
    <name evidence="17" type="ORF">D7W81_13770</name>
</gene>
<keyword evidence="5" id="KW-0121">Carboxypeptidase</keyword>
<keyword evidence="7 14" id="KW-0812">Transmembrane</keyword>
<evidence type="ECO:0000259" key="15">
    <source>
        <dbReference type="Pfam" id="PF00905"/>
    </source>
</evidence>
<evidence type="ECO:0000256" key="10">
    <source>
        <dbReference type="ARBA" id="ARBA00022984"/>
    </source>
</evidence>
<dbReference type="GO" id="GO:0005886">
    <property type="term" value="C:plasma membrane"/>
    <property type="evidence" value="ECO:0007669"/>
    <property type="project" value="UniProtKB-SubCell"/>
</dbReference>
<accession>A0A3A8QIM9</accession>
<evidence type="ECO:0000256" key="11">
    <source>
        <dbReference type="ARBA" id="ARBA00022989"/>
    </source>
</evidence>
<dbReference type="Gene3D" id="3.90.1310.10">
    <property type="entry name" value="Penicillin-binding protein 2a (Domain 2)"/>
    <property type="match status" value="1"/>
</dbReference>
<dbReference type="GO" id="GO:0006508">
    <property type="term" value="P:proteolysis"/>
    <property type="evidence" value="ECO:0007669"/>
    <property type="project" value="UniProtKB-KW"/>
</dbReference>
<reference evidence="18" key="1">
    <citation type="submission" date="2018-09" db="EMBL/GenBank/DDBJ databases">
        <authorList>
            <person name="Livingstone P.G."/>
            <person name="Whitworth D.E."/>
        </authorList>
    </citation>
    <scope>NUCLEOTIDE SEQUENCE [LARGE SCALE GENOMIC DNA]</scope>
    <source>
        <strain evidence="18">AB050A</strain>
    </source>
</reference>
<dbReference type="InterPro" id="IPR012338">
    <property type="entry name" value="Beta-lactam/transpept-like"/>
</dbReference>
<dbReference type="Gene3D" id="3.40.710.10">
    <property type="entry name" value="DD-peptidase/beta-lactamase superfamily"/>
    <property type="match status" value="1"/>
</dbReference>
<dbReference type="Proteomes" id="UP000267003">
    <property type="component" value="Unassembled WGS sequence"/>
</dbReference>
<keyword evidence="9" id="KW-0133">Cell shape</keyword>
<keyword evidence="13" id="KW-0961">Cell wall biogenesis/degradation</keyword>
<organism evidence="17 18">
    <name type="scientific">Corallococcus aberystwythensis</name>
    <dbReference type="NCBI Taxonomy" id="2316722"/>
    <lineage>
        <taxon>Bacteria</taxon>
        <taxon>Pseudomonadati</taxon>
        <taxon>Myxococcota</taxon>
        <taxon>Myxococcia</taxon>
        <taxon>Myxococcales</taxon>
        <taxon>Cystobacterineae</taxon>
        <taxon>Myxococcaceae</taxon>
        <taxon>Corallococcus</taxon>
    </lineage>
</organism>
<keyword evidence="6" id="KW-0645">Protease</keyword>
<evidence type="ECO:0000256" key="3">
    <source>
        <dbReference type="ARBA" id="ARBA00022475"/>
    </source>
</evidence>
<evidence type="ECO:0000256" key="5">
    <source>
        <dbReference type="ARBA" id="ARBA00022645"/>
    </source>
</evidence>
<keyword evidence="3" id="KW-1003">Cell membrane</keyword>
<dbReference type="SUPFAM" id="SSF56601">
    <property type="entry name" value="beta-lactamase/transpeptidase-like"/>
    <property type="match status" value="1"/>
</dbReference>
<evidence type="ECO:0000256" key="12">
    <source>
        <dbReference type="ARBA" id="ARBA00023136"/>
    </source>
</evidence>
<keyword evidence="8" id="KW-0378">Hydrolase</keyword>
<name>A0A3A8QIM9_9BACT</name>
<evidence type="ECO:0000313" key="17">
    <source>
        <dbReference type="EMBL" id="RKH67581.1"/>
    </source>
</evidence>
<evidence type="ECO:0000256" key="6">
    <source>
        <dbReference type="ARBA" id="ARBA00022670"/>
    </source>
</evidence>
<dbReference type="GO" id="GO:0071972">
    <property type="term" value="F:peptidoglycan L,D-transpeptidase activity"/>
    <property type="evidence" value="ECO:0007669"/>
    <property type="project" value="TreeGrafter"/>
</dbReference>
<dbReference type="Gene3D" id="3.30.1390.30">
    <property type="entry name" value="Penicillin-binding protein 2a, domain 3"/>
    <property type="match status" value="1"/>
</dbReference>
<dbReference type="RefSeq" id="WP_120555828.1">
    <property type="nucleotide sequence ID" value="NZ_RAWK01000070.1"/>
</dbReference>
<dbReference type="InterPro" id="IPR017790">
    <property type="entry name" value="Penicillin-binding_protein_2"/>
</dbReference>
<dbReference type="SUPFAM" id="SSF56519">
    <property type="entry name" value="Penicillin binding protein dimerisation domain"/>
    <property type="match status" value="1"/>
</dbReference>
<evidence type="ECO:0000259" key="16">
    <source>
        <dbReference type="Pfam" id="PF03717"/>
    </source>
</evidence>
<keyword evidence="10" id="KW-0573">Peptidoglycan synthesis</keyword>
<evidence type="ECO:0000256" key="8">
    <source>
        <dbReference type="ARBA" id="ARBA00022801"/>
    </source>
</evidence>
<feature type="domain" description="Penicillin-binding protein transpeptidase" evidence="15">
    <location>
        <begin position="279"/>
        <end position="616"/>
    </location>
</feature>
<dbReference type="GO" id="GO:0071555">
    <property type="term" value="P:cell wall organization"/>
    <property type="evidence" value="ECO:0007669"/>
    <property type="project" value="UniProtKB-KW"/>
</dbReference>
<keyword evidence="4" id="KW-0997">Cell inner membrane</keyword>
<keyword evidence="12 14" id="KW-0472">Membrane</keyword>
<dbReference type="GO" id="GO:0008360">
    <property type="term" value="P:regulation of cell shape"/>
    <property type="evidence" value="ECO:0007669"/>
    <property type="project" value="UniProtKB-KW"/>
</dbReference>
<evidence type="ECO:0000313" key="18">
    <source>
        <dbReference type="Proteomes" id="UP000267003"/>
    </source>
</evidence>
<evidence type="ECO:0000256" key="14">
    <source>
        <dbReference type="SAM" id="Phobius"/>
    </source>
</evidence>
<dbReference type="Pfam" id="PF00905">
    <property type="entry name" value="Transpeptidase"/>
    <property type="match status" value="1"/>
</dbReference>
<evidence type="ECO:0000256" key="4">
    <source>
        <dbReference type="ARBA" id="ARBA00022519"/>
    </source>
</evidence>
<evidence type="ECO:0000256" key="9">
    <source>
        <dbReference type="ARBA" id="ARBA00022960"/>
    </source>
</evidence>
<evidence type="ECO:0000256" key="1">
    <source>
        <dbReference type="ARBA" id="ARBA00004167"/>
    </source>
</evidence>
<dbReference type="Pfam" id="PF03717">
    <property type="entry name" value="PBP_dimer"/>
    <property type="match status" value="1"/>
</dbReference>
<dbReference type="InterPro" id="IPR001460">
    <property type="entry name" value="PCN-bd_Tpept"/>
</dbReference>
<proteinExistence type="predicted"/>
<evidence type="ECO:0000256" key="13">
    <source>
        <dbReference type="ARBA" id="ARBA00023316"/>
    </source>
</evidence>
<dbReference type="PANTHER" id="PTHR30627:SF2">
    <property type="entry name" value="PEPTIDOGLYCAN D,D-TRANSPEPTIDASE MRDA"/>
    <property type="match status" value="1"/>
</dbReference>
<evidence type="ECO:0000256" key="7">
    <source>
        <dbReference type="ARBA" id="ARBA00022692"/>
    </source>
</evidence>
<evidence type="ECO:0000256" key="2">
    <source>
        <dbReference type="ARBA" id="ARBA00004236"/>
    </source>
</evidence>